<sequence length="257" mass="27974">MESVHSDAQRAVITRVDEGHWRAVADDREVGRGDASRRPDGRIFLSVDAWHGTVFDRLAEAMLAELPRPLHTLVDGIDHDTTARWERAGMAVRRREWLYEVPTGSRPDVLPPPAGVTLLPVGAAEEGPLREVYSAIRAEIEATVGWAAMPVEVPVRPAGAPMDPSRYAVAAGPDRYEGLVRVVARRRHARIGLVAVRADRRRRGIGRALLVDVLAALRRGGIDTASVDIDESDVAAMALFEGVGGRRVGSGLELVIR</sequence>
<dbReference type="InterPro" id="IPR000182">
    <property type="entry name" value="GNAT_dom"/>
</dbReference>
<organism evidence="2 3">
    <name type="scientific">Pseudonocardia adelaidensis</name>
    <dbReference type="NCBI Taxonomy" id="648754"/>
    <lineage>
        <taxon>Bacteria</taxon>
        <taxon>Bacillati</taxon>
        <taxon>Actinomycetota</taxon>
        <taxon>Actinomycetes</taxon>
        <taxon>Pseudonocardiales</taxon>
        <taxon>Pseudonocardiaceae</taxon>
        <taxon>Pseudonocardia</taxon>
    </lineage>
</organism>
<protein>
    <submittedName>
        <fullName evidence="2">GNAT family N-acetyltransferase</fullName>
    </submittedName>
</protein>
<dbReference type="RefSeq" id="WP_345607295.1">
    <property type="nucleotide sequence ID" value="NZ_BAABJO010000017.1"/>
</dbReference>
<feature type="domain" description="N-acetyltransferase" evidence="1">
    <location>
        <begin position="127"/>
        <end position="257"/>
    </location>
</feature>
<comment type="caution">
    <text evidence="2">The sequence shown here is derived from an EMBL/GenBank/DDBJ whole genome shotgun (WGS) entry which is preliminary data.</text>
</comment>
<evidence type="ECO:0000259" key="1">
    <source>
        <dbReference type="PROSITE" id="PS51186"/>
    </source>
</evidence>
<proteinExistence type="predicted"/>
<dbReference type="Proteomes" id="UP001500804">
    <property type="component" value="Unassembled WGS sequence"/>
</dbReference>
<dbReference type="PROSITE" id="PS51186">
    <property type="entry name" value="GNAT"/>
    <property type="match status" value="1"/>
</dbReference>
<reference evidence="3" key="1">
    <citation type="journal article" date="2019" name="Int. J. Syst. Evol. Microbiol.">
        <title>The Global Catalogue of Microorganisms (GCM) 10K type strain sequencing project: providing services to taxonomists for standard genome sequencing and annotation.</title>
        <authorList>
            <consortium name="The Broad Institute Genomics Platform"/>
            <consortium name="The Broad Institute Genome Sequencing Center for Infectious Disease"/>
            <person name="Wu L."/>
            <person name="Ma J."/>
        </authorList>
    </citation>
    <scope>NUCLEOTIDE SEQUENCE [LARGE SCALE GENOMIC DNA]</scope>
    <source>
        <strain evidence="3">JCM 18302</strain>
    </source>
</reference>
<dbReference type="EMBL" id="BAABJO010000017">
    <property type="protein sequence ID" value="GAA5127688.1"/>
    <property type="molecule type" value="Genomic_DNA"/>
</dbReference>
<accession>A0ABP9NR62</accession>
<dbReference type="InterPro" id="IPR016181">
    <property type="entry name" value="Acyl_CoA_acyltransferase"/>
</dbReference>
<evidence type="ECO:0000313" key="3">
    <source>
        <dbReference type="Proteomes" id="UP001500804"/>
    </source>
</evidence>
<evidence type="ECO:0000313" key="2">
    <source>
        <dbReference type="EMBL" id="GAA5127688.1"/>
    </source>
</evidence>
<name>A0ABP9NR62_9PSEU</name>
<dbReference type="Gene3D" id="3.40.630.30">
    <property type="match status" value="1"/>
</dbReference>
<gene>
    <name evidence="2" type="ORF">GCM10023320_45440</name>
</gene>
<dbReference type="Pfam" id="PF00583">
    <property type="entry name" value="Acetyltransf_1"/>
    <property type="match status" value="1"/>
</dbReference>
<keyword evidence="3" id="KW-1185">Reference proteome</keyword>
<dbReference type="SUPFAM" id="SSF55729">
    <property type="entry name" value="Acyl-CoA N-acyltransferases (Nat)"/>
    <property type="match status" value="1"/>
</dbReference>